<evidence type="ECO:0000313" key="2">
    <source>
        <dbReference type="Proteomes" id="UP000887116"/>
    </source>
</evidence>
<dbReference type="AlphaFoldDB" id="A0A8X6H296"/>
<dbReference type="EMBL" id="BMAO01037091">
    <property type="protein sequence ID" value="GFR15209.1"/>
    <property type="molecule type" value="Genomic_DNA"/>
</dbReference>
<gene>
    <name evidence="1" type="ORF">TNCT_446431</name>
</gene>
<dbReference type="Proteomes" id="UP000887116">
    <property type="component" value="Unassembled WGS sequence"/>
</dbReference>
<evidence type="ECO:0000313" key="1">
    <source>
        <dbReference type="EMBL" id="GFR15209.1"/>
    </source>
</evidence>
<protein>
    <submittedName>
        <fullName evidence="1">Uncharacterized protein</fullName>
    </submittedName>
</protein>
<dbReference type="OrthoDB" id="10339814at2759"/>
<reference evidence="1" key="1">
    <citation type="submission" date="2020-07" db="EMBL/GenBank/DDBJ databases">
        <title>Multicomponent nature underlies the extraordinary mechanical properties of spider dragline silk.</title>
        <authorList>
            <person name="Kono N."/>
            <person name="Nakamura H."/>
            <person name="Mori M."/>
            <person name="Yoshida Y."/>
            <person name="Ohtoshi R."/>
            <person name="Malay A.D."/>
            <person name="Moran D.A.P."/>
            <person name="Tomita M."/>
            <person name="Numata K."/>
            <person name="Arakawa K."/>
        </authorList>
    </citation>
    <scope>NUCLEOTIDE SEQUENCE</scope>
</reference>
<keyword evidence="2" id="KW-1185">Reference proteome</keyword>
<proteinExistence type="predicted"/>
<name>A0A8X6H296_TRICU</name>
<sequence>MGSDTKWILSEESCSSGLWPSLAEVEGMCASDFYFLLHLSLYEKNNQAIIASLLRHKTSCEWIGFVSPGIIPIPIGYRLGENSCCRLSSQSR</sequence>
<comment type="caution">
    <text evidence="1">The sequence shown here is derived from an EMBL/GenBank/DDBJ whole genome shotgun (WGS) entry which is preliminary data.</text>
</comment>
<organism evidence="1 2">
    <name type="scientific">Trichonephila clavata</name>
    <name type="common">Joro spider</name>
    <name type="synonym">Nephila clavata</name>
    <dbReference type="NCBI Taxonomy" id="2740835"/>
    <lineage>
        <taxon>Eukaryota</taxon>
        <taxon>Metazoa</taxon>
        <taxon>Ecdysozoa</taxon>
        <taxon>Arthropoda</taxon>
        <taxon>Chelicerata</taxon>
        <taxon>Arachnida</taxon>
        <taxon>Araneae</taxon>
        <taxon>Araneomorphae</taxon>
        <taxon>Entelegynae</taxon>
        <taxon>Araneoidea</taxon>
        <taxon>Nephilidae</taxon>
        <taxon>Trichonephila</taxon>
    </lineage>
</organism>
<accession>A0A8X6H296</accession>